<dbReference type="PANTHER" id="PTHR47966:SF70">
    <property type="entry name" value="PEPTIDASE A1 DOMAIN-CONTAINING PROTEIN"/>
    <property type="match status" value="1"/>
</dbReference>
<dbReference type="FunFam" id="2.40.70.10:FF:000004">
    <property type="entry name" value="Pepsin A"/>
    <property type="match status" value="1"/>
</dbReference>
<dbReference type="Gene3D" id="6.10.140.60">
    <property type="match status" value="1"/>
</dbReference>
<sequence>TGVIRMVQHTFANSLFTLCRITLKRGKSIGENMKEKGAPVGSLKKHCVDPTLKYQLDGYGVVYESLSNNLNSFYFGEISIGTPPQNFQVLMDTGSSNFWVPSTYCKSMACDNHKKFDPSVSSTYEKPGQTYTLFYGIGDVTVKLTHETVRVQNIMIHNQTVGLAEYEAFFPFYFASFDGILGMAYRSLATGESYPVTQQMVRQGQLSEPIFSFYFSRQPTIQYGGEVIFGGIDDRLFTGEISWAPVTHEKYWQIGMEKFSIGNKATDWCSKGCQVVVDTGTSQLTIPGQYLKSFLQAVGAKQAGDGEFLVNCNNIQKMPTITFVINRSQFPLPPSAYVTKNNGYCTVAVVATYLPAVNGQPLWIFGDVFLKEYYSVFDMGNNRIGFAPSA</sequence>
<dbReference type="PROSITE" id="PS51767">
    <property type="entry name" value="PEPTIDASE_A1"/>
    <property type="match status" value="1"/>
</dbReference>
<name>A0A8D2KZK3_VARKO</name>
<evidence type="ECO:0000313" key="7">
    <source>
        <dbReference type="Proteomes" id="UP000694545"/>
    </source>
</evidence>
<reference evidence="6" key="2">
    <citation type="submission" date="2025-09" db="UniProtKB">
        <authorList>
            <consortium name="Ensembl"/>
        </authorList>
    </citation>
    <scope>IDENTIFICATION</scope>
</reference>
<evidence type="ECO:0000313" key="6">
    <source>
        <dbReference type="Ensembl" id="ENSVKKP00000014537.1"/>
    </source>
</evidence>
<dbReference type="InterPro" id="IPR021109">
    <property type="entry name" value="Peptidase_aspartic_dom_sf"/>
</dbReference>
<feature type="active site" evidence="3">
    <location>
        <position position="92"/>
    </location>
</feature>
<comment type="similarity">
    <text evidence="1">Belongs to the peptidase A1 family.</text>
</comment>
<feature type="active site" evidence="3">
    <location>
        <position position="278"/>
    </location>
</feature>
<keyword evidence="2 4" id="KW-1015">Disulfide bond</keyword>
<dbReference type="InterPro" id="IPR033121">
    <property type="entry name" value="PEPTIDASE_A1"/>
</dbReference>
<evidence type="ECO:0000256" key="3">
    <source>
        <dbReference type="PIRSR" id="PIRSR601461-1"/>
    </source>
</evidence>
<accession>A0A8D2KZK3</accession>
<dbReference type="Proteomes" id="UP000694545">
    <property type="component" value="Unplaced"/>
</dbReference>
<dbReference type="InterPro" id="IPR001461">
    <property type="entry name" value="Aspartic_peptidase_A1"/>
</dbReference>
<keyword evidence="7" id="KW-1185">Reference proteome</keyword>
<proteinExistence type="inferred from homology"/>
<feature type="domain" description="Peptidase A1" evidence="5">
    <location>
        <begin position="74"/>
        <end position="387"/>
    </location>
</feature>
<feature type="disulfide bond" evidence="4">
    <location>
        <begin position="105"/>
        <end position="110"/>
    </location>
</feature>
<reference evidence="6" key="1">
    <citation type="submission" date="2025-08" db="UniProtKB">
        <authorList>
            <consortium name="Ensembl"/>
        </authorList>
    </citation>
    <scope>IDENTIFICATION</scope>
</reference>
<dbReference type="Ensembl" id="ENSVKKT00000014891.1">
    <property type="protein sequence ID" value="ENSVKKP00000014537.1"/>
    <property type="gene ID" value="ENSVKKG00000009995.1"/>
</dbReference>
<dbReference type="FunFam" id="2.40.70.10:FF:000006">
    <property type="entry name" value="Cathepsin E"/>
    <property type="match status" value="1"/>
</dbReference>
<dbReference type="AlphaFoldDB" id="A0A8D2KZK3"/>
<organism evidence="6 7">
    <name type="scientific">Varanus komodoensis</name>
    <name type="common">Komodo dragon</name>
    <dbReference type="NCBI Taxonomy" id="61221"/>
    <lineage>
        <taxon>Eukaryota</taxon>
        <taxon>Metazoa</taxon>
        <taxon>Chordata</taxon>
        <taxon>Craniata</taxon>
        <taxon>Vertebrata</taxon>
        <taxon>Euteleostomi</taxon>
        <taxon>Lepidosauria</taxon>
        <taxon>Squamata</taxon>
        <taxon>Bifurcata</taxon>
        <taxon>Unidentata</taxon>
        <taxon>Episquamata</taxon>
        <taxon>Toxicofera</taxon>
        <taxon>Anguimorpha</taxon>
        <taxon>Paleoanguimorpha</taxon>
        <taxon>Varanoidea</taxon>
        <taxon>Varanidae</taxon>
        <taxon>Varanus</taxon>
    </lineage>
</organism>
<evidence type="ECO:0000256" key="2">
    <source>
        <dbReference type="ARBA" id="ARBA00023157"/>
    </source>
</evidence>
<dbReference type="Gene3D" id="2.40.70.10">
    <property type="entry name" value="Acid Proteases"/>
    <property type="match status" value="2"/>
</dbReference>
<dbReference type="SUPFAM" id="SSF50630">
    <property type="entry name" value="Acid proteases"/>
    <property type="match status" value="1"/>
</dbReference>
<dbReference type="Pfam" id="PF00026">
    <property type="entry name" value="Asp"/>
    <property type="match status" value="1"/>
</dbReference>
<dbReference type="GO" id="GO:0006508">
    <property type="term" value="P:proteolysis"/>
    <property type="evidence" value="ECO:0007669"/>
    <property type="project" value="InterPro"/>
</dbReference>
<dbReference type="OMA" id="ESICEPM"/>
<dbReference type="GO" id="GO:0004190">
    <property type="term" value="F:aspartic-type endopeptidase activity"/>
    <property type="evidence" value="ECO:0007669"/>
    <property type="project" value="InterPro"/>
</dbReference>
<evidence type="ECO:0000256" key="1">
    <source>
        <dbReference type="ARBA" id="ARBA00007447"/>
    </source>
</evidence>
<dbReference type="PANTHER" id="PTHR47966">
    <property type="entry name" value="BETA-SITE APP-CLEAVING ENZYME, ISOFORM A-RELATED"/>
    <property type="match status" value="1"/>
</dbReference>
<evidence type="ECO:0000259" key="5">
    <source>
        <dbReference type="PROSITE" id="PS51767"/>
    </source>
</evidence>
<evidence type="ECO:0000256" key="4">
    <source>
        <dbReference type="PIRSR" id="PIRSR601461-2"/>
    </source>
</evidence>
<dbReference type="PRINTS" id="PR00792">
    <property type="entry name" value="PEPSIN"/>
</dbReference>
<protein>
    <recommendedName>
        <fullName evidence="5">Peptidase A1 domain-containing protein</fullName>
    </recommendedName>
</protein>
<gene>
    <name evidence="6" type="primary">LOC123034138</name>
</gene>